<organism evidence="1 2">
    <name type="scientific">Ancylostoma ceylanicum</name>
    <dbReference type="NCBI Taxonomy" id="53326"/>
    <lineage>
        <taxon>Eukaryota</taxon>
        <taxon>Metazoa</taxon>
        <taxon>Ecdysozoa</taxon>
        <taxon>Nematoda</taxon>
        <taxon>Chromadorea</taxon>
        <taxon>Rhabditida</taxon>
        <taxon>Rhabditina</taxon>
        <taxon>Rhabditomorpha</taxon>
        <taxon>Strongyloidea</taxon>
        <taxon>Ancylostomatidae</taxon>
        <taxon>Ancylostomatinae</taxon>
        <taxon>Ancylostoma</taxon>
    </lineage>
</organism>
<gene>
    <name evidence="1" type="ORF">ANCCEY_06266</name>
</gene>
<keyword evidence="2" id="KW-1185">Reference proteome</keyword>
<sequence length="63" mass="7179">MDMHFDVGTVEVMRAWLVISSLLLVVHLRAFNIDTKNAVVHSMPSGYFGYSLDFYNEEKGMPV</sequence>
<protein>
    <submittedName>
        <fullName evidence="1">Uncharacterized protein</fullName>
    </submittedName>
</protein>
<reference evidence="1 2" key="1">
    <citation type="submission" date="2013-05" db="EMBL/GenBank/DDBJ databases">
        <title>Draft genome of the parasitic nematode Anyclostoma ceylanicum.</title>
        <authorList>
            <person name="Mitreva M."/>
        </authorList>
    </citation>
    <scope>NUCLEOTIDE SEQUENCE [LARGE SCALE GENOMIC DNA]</scope>
</reference>
<dbReference type="Proteomes" id="UP000054495">
    <property type="component" value="Unassembled WGS sequence"/>
</dbReference>
<dbReference type="AlphaFoldDB" id="A0A0D6LX06"/>
<proteinExistence type="predicted"/>
<evidence type="ECO:0000313" key="1">
    <source>
        <dbReference type="EMBL" id="EPB74636.1"/>
    </source>
</evidence>
<name>A0A0D6LX06_9BILA</name>
<evidence type="ECO:0000313" key="2">
    <source>
        <dbReference type="Proteomes" id="UP000054495"/>
    </source>
</evidence>
<accession>A0A0D6LX06</accession>
<dbReference type="EMBL" id="KE124934">
    <property type="protein sequence ID" value="EPB74636.1"/>
    <property type="molecule type" value="Genomic_DNA"/>
</dbReference>